<sequence length="320" mass="35921">MSIPSASADSLPGEYKGSTPPSTPFAADENIPANLLRATHRLQFPPSYVVVGFYRLLSDPKLRVPAWNKCKHGFMRGATVGLVWAASTYKIQKVFVEFFLVNSPRVTGLSRDAIFGFQLPFDIPTYATLFFLSSQISSIIYFFLSRNIRIARERAYEQTIQSRGKGADWWQPYVEEWDSPPPVPPKWRWSFFMAGPLGSMVARLISIPLDFLPFAGMVIAAAFRGLGTARYLHEPYYKAKGMTKDQVAVFIEERKWDYRVFGFTAALAERIPIIGLIFSVSNRIGAAMWAHDLEKRQHYVAAVKAGLSPGTPPSPKLKAE</sequence>
<dbReference type="AlphaFoldDB" id="A0A2G8RMM6"/>
<evidence type="ECO:0000313" key="4">
    <source>
        <dbReference type="Proteomes" id="UP000230002"/>
    </source>
</evidence>
<keyword evidence="2" id="KW-1133">Transmembrane helix</keyword>
<dbReference type="EMBL" id="AYKW01000069">
    <property type="protein sequence ID" value="PIL22763.1"/>
    <property type="molecule type" value="Genomic_DNA"/>
</dbReference>
<protein>
    <recommendedName>
        <fullName evidence="5">Transporter</fullName>
    </recommendedName>
</protein>
<dbReference type="PANTHER" id="PTHR34292:SF2">
    <property type="entry name" value="OUTER SPORE WALL PROTEIN LDS1"/>
    <property type="match status" value="1"/>
</dbReference>
<dbReference type="InterPro" id="IPR052786">
    <property type="entry name" value="Spore_wall_assembly"/>
</dbReference>
<dbReference type="PANTHER" id="PTHR34292">
    <property type="entry name" value="OUTER SPORE WALL PROTEIN LDS1"/>
    <property type="match status" value="1"/>
</dbReference>
<evidence type="ECO:0000256" key="2">
    <source>
        <dbReference type="SAM" id="Phobius"/>
    </source>
</evidence>
<dbReference type="Proteomes" id="UP000230002">
    <property type="component" value="Unassembled WGS sequence"/>
</dbReference>
<comment type="caution">
    <text evidence="3">The sequence shown here is derived from an EMBL/GenBank/DDBJ whole genome shotgun (WGS) entry which is preliminary data.</text>
</comment>
<gene>
    <name evidence="3" type="ORF">GSI_15457</name>
</gene>
<keyword evidence="4" id="KW-1185">Reference proteome</keyword>
<feature type="transmembrane region" description="Helical" evidence="2">
    <location>
        <begin position="211"/>
        <end position="232"/>
    </location>
</feature>
<feature type="region of interest" description="Disordered" evidence="1">
    <location>
        <begin position="1"/>
        <end position="26"/>
    </location>
</feature>
<name>A0A2G8RMM6_9APHY</name>
<dbReference type="OrthoDB" id="10012223at2759"/>
<keyword evidence="2" id="KW-0812">Transmembrane</keyword>
<accession>A0A2G8RMM6</accession>
<evidence type="ECO:0008006" key="5">
    <source>
        <dbReference type="Google" id="ProtNLM"/>
    </source>
</evidence>
<proteinExistence type="predicted"/>
<evidence type="ECO:0000313" key="3">
    <source>
        <dbReference type="EMBL" id="PIL22763.1"/>
    </source>
</evidence>
<feature type="transmembrane region" description="Helical" evidence="2">
    <location>
        <begin position="123"/>
        <end position="144"/>
    </location>
</feature>
<keyword evidence="2" id="KW-0472">Membrane</keyword>
<dbReference type="STRING" id="1077348.A0A2G8RMM6"/>
<reference evidence="3 4" key="1">
    <citation type="journal article" date="2015" name="Sci. Rep.">
        <title>Chromosome-level genome map provides insights into diverse defense mechanisms in the medicinal fungus Ganoderma sinense.</title>
        <authorList>
            <person name="Zhu Y."/>
            <person name="Xu J."/>
            <person name="Sun C."/>
            <person name="Zhou S."/>
            <person name="Xu H."/>
            <person name="Nelson D.R."/>
            <person name="Qian J."/>
            <person name="Song J."/>
            <person name="Luo H."/>
            <person name="Xiang L."/>
            <person name="Li Y."/>
            <person name="Xu Z."/>
            <person name="Ji A."/>
            <person name="Wang L."/>
            <person name="Lu S."/>
            <person name="Hayward A."/>
            <person name="Sun W."/>
            <person name="Li X."/>
            <person name="Schwartz D.C."/>
            <person name="Wang Y."/>
            <person name="Chen S."/>
        </authorList>
    </citation>
    <scope>NUCLEOTIDE SEQUENCE [LARGE SCALE GENOMIC DNA]</scope>
    <source>
        <strain evidence="3 4">ZZ0214-1</strain>
    </source>
</reference>
<evidence type="ECO:0000256" key="1">
    <source>
        <dbReference type="SAM" id="MobiDB-lite"/>
    </source>
</evidence>
<organism evidence="3 4">
    <name type="scientific">Ganoderma sinense ZZ0214-1</name>
    <dbReference type="NCBI Taxonomy" id="1077348"/>
    <lineage>
        <taxon>Eukaryota</taxon>
        <taxon>Fungi</taxon>
        <taxon>Dikarya</taxon>
        <taxon>Basidiomycota</taxon>
        <taxon>Agaricomycotina</taxon>
        <taxon>Agaricomycetes</taxon>
        <taxon>Polyporales</taxon>
        <taxon>Polyporaceae</taxon>
        <taxon>Ganoderma</taxon>
    </lineage>
</organism>